<protein>
    <submittedName>
        <fullName evidence="1">Uncharacterized protein</fullName>
    </submittedName>
</protein>
<accession>A0A645IZW0</accession>
<dbReference type="AlphaFoldDB" id="A0A645IZW0"/>
<proteinExistence type="predicted"/>
<dbReference type="EMBL" id="VSSQ01127908">
    <property type="protein sequence ID" value="MPN56958.1"/>
    <property type="molecule type" value="Genomic_DNA"/>
</dbReference>
<name>A0A645IZW0_9ZZZZ</name>
<sequence length="150" mass="15647">MFSFGNFLAGCLQLGGRFLQGAVEGVPTLLNFCLAIGDFFARSLQLGAAVGLSLRIIDLPLGALGAGVIQLRLGIIQLDFCRLGLFGKGIFTLGELGTGVIQLCLGIRTNLVNVFLCARIPKGLEALAKILHGHGVFIAKGAYARLCSGG</sequence>
<gene>
    <name evidence="1" type="ORF">SDC9_204652</name>
</gene>
<comment type="caution">
    <text evidence="1">The sequence shown here is derived from an EMBL/GenBank/DDBJ whole genome shotgun (WGS) entry which is preliminary data.</text>
</comment>
<reference evidence="1" key="1">
    <citation type="submission" date="2019-08" db="EMBL/GenBank/DDBJ databases">
        <authorList>
            <person name="Kucharzyk K."/>
            <person name="Murdoch R.W."/>
            <person name="Higgins S."/>
            <person name="Loffler F."/>
        </authorList>
    </citation>
    <scope>NUCLEOTIDE SEQUENCE</scope>
</reference>
<evidence type="ECO:0000313" key="1">
    <source>
        <dbReference type="EMBL" id="MPN56958.1"/>
    </source>
</evidence>
<organism evidence="1">
    <name type="scientific">bioreactor metagenome</name>
    <dbReference type="NCBI Taxonomy" id="1076179"/>
    <lineage>
        <taxon>unclassified sequences</taxon>
        <taxon>metagenomes</taxon>
        <taxon>ecological metagenomes</taxon>
    </lineage>
</organism>